<accession>A0AAD9X645</accession>
<evidence type="ECO:0000313" key="3">
    <source>
        <dbReference type="Proteomes" id="UP001280121"/>
    </source>
</evidence>
<keyword evidence="3" id="KW-1185">Reference proteome</keyword>
<reference evidence="2" key="1">
    <citation type="journal article" date="2023" name="Plant J.">
        <title>Genome sequences and population genomics provide insights into the demographic history, inbreeding, and mutation load of two 'living fossil' tree species of Dipteronia.</title>
        <authorList>
            <person name="Feng Y."/>
            <person name="Comes H.P."/>
            <person name="Chen J."/>
            <person name="Zhu S."/>
            <person name="Lu R."/>
            <person name="Zhang X."/>
            <person name="Li P."/>
            <person name="Qiu J."/>
            <person name="Olsen K.M."/>
            <person name="Qiu Y."/>
        </authorList>
    </citation>
    <scope>NUCLEOTIDE SEQUENCE</scope>
    <source>
        <strain evidence="2">KIB01</strain>
    </source>
</reference>
<dbReference type="Pfam" id="PF13966">
    <property type="entry name" value="zf-RVT"/>
    <property type="match status" value="1"/>
</dbReference>
<gene>
    <name evidence="2" type="ORF">Ddye_013350</name>
</gene>
<sequence>MFQERSPTAKIIAEGFSTGVGKGDRAEFWSELKWDSRSLSEAFPRVFALAYVLAWNLNRNGMYTVSSFIRSLERNSEVSSSIYKVIWNGIGHSKVKVFLWQLYRGRVLVREVLLRFGMAHLSVVVCPLCSREVETIDHLFLHCPWTLNLWKGCMDWWDVSCCCNKSIQEWLDGWFGLCPSAKCERAWLSLLSAVVWTVWEVRNQIVFEDKRTSLEVAQETVKFRIAWWFKFLGKGVVDSVCLDAQFERCVCGV</sequence>
<proteinExistence type="predicted"/>
<dbReference type="AlphaFoldDB" id="A0AAD9X645"/>
<name>A0AAD9X645_9ROSI</name>
<evidence type="ECO:0000313" key="2">
    <source>
        <dbReference type="EMBL" id="KAK2653494.1"/>
    </source>
</evidence>
<comment type="caution">
    <text evidence="2">The sequence shown here is derived from an EMBL/GenBank/DDBJ whole genome shotgun (WGS) entry which is preliminary data.</text>
</comment>
<dbReference type="EMBL" id="JANJYI010000004">
    <property type="protein sequence ID" value="KAK2653494.1"/>
    <property type="molecule type" value="Genomic_DNA"/>
</dbReference>
<dbReference type="InterPro" id="IPR026960">
    <property type="entry name" value="RVT-Znf"/>
</dbReference>
<organism evidence="2 3">
    <name type="scientific">Dipteronia dyeriana</name>
    <dbReference type="NCBI Taxonomy" id="168575"/>
    <lineage>
        <taxon>Eukaryota</taxon>
        <taxon>Viridiplantae</taxon>
        <taxon>Streptophyta</taxon>
        <taxon>Embryophyta</taxon>
        <taxon>Tracheophyta</taxon>
        <taxon>Spermatophyta</taxon>
        <taxon>Magnoliopsida</taxon>
        <taxon>eudicotyledons</taxon>
        <taxon>Gunneridae</taxon>
        <taxon>Pentapetalae</taxon>
        <taxon>rosids</taxon>
        <taxon>malvids</taxon>
        <taxon>Sapindales</taxon>
        <taxon>Sapindaceae</taxon>
        <taxon>Hippocastanoideae</taxon>
        <taxon>Acereae</taxon>
        <taxon>Dipteronia</taxon>
    </lineage>
</organism>
<feature type="domain" description="Reverse transcriptase zinc-binding" evidence="1">
    <location>
        <begin position="63"/>
        <end position="150"/>
    </location>
</feature>
<evidence type="ECO:0000259" key="1">
    <source>
        <dbReference type="Pfam" id="PF13966"/>
    </source>
</evidence>
<protein>
    <recommendedName>
        <fullName evidence="1">Reverse transcriptase zinc-binding domain-containing protein</fullName>
    </recommendedName>
</protein>
<dbReference type="Proteomes" id="UP001280121">
    <property type="component" value="Unassembled WGS sequence"/>
</dbReference>